<dbReference type="InterPro" id="IPR013785">
    <property type="entry name" value="Aldolase_TIM"/>
</dbReference>
<evidence type="ECO:0000313" key="9">
    <source>
        <dbReference type="Proteomes" id="UP001164305"/>
    </source>
</evidence>
<dbReference type="PANTHER" id="PTHR30352:SF13">
    <property type="entry name" value="GLYCYL-RADICAL ENZYME ACTIVATING ENZYME YJJW-RELATED"/>
    <property type="match status" value="1"/>
</dbReference>
<dbReference type="SFLD" id="SFLDG01094">
    <property type="entry name" value="Uncharacterised_Radical_SAM_Su"/>
    <property type="match status" value="1"/>
</dbReference>
<evidence type="ECO:0000256" key="2">
    <source>
        <dbReference type="ARBA" id="ARBA00022485"/>
    </source>
</evidence>
<dbReference type="EMBL" id="CP107020">
    <property type="protein sequence ID" value="UYG18087.1"/>
    <property type="molecule type" value="Genomic_DNA"/>
</dbReference>
<evidence type="ECO:0000256" key="3">
    <source>
        <dbReference type="ARBA" id="ARBA00022691"/>
    </source>
</evidence>
<dbReference type="RefSeq" id="WP_263595291.1">
    <property type="nucleotide sequence ID" value="NZ_CP107020.1"/>
</dbReference>
<evidence type="ECO:0000256" key="6">
    <source>
        <dbReference type="ARBA" id="ARBA00023014"/>
    </source>
</evidence>
<keyword evidence="3" id="KW-0949">S-adenosyl-L-methionine</keyword>
<name>A0ABY6G4Q2_9MICO</name>
<evidence type="ECO:0000313" key="8">
    <source>
        <dbReference type="EMBL" id="UYG18087.1"/>
    </source>
</evidence>
<evidence type="ECO:0000256" key="4">
    <source>
        <dbReference type="ARBA" id="ARBA00022723"/>
    </source>
</evidence>
<keyword evidence="9" id="KW-1185">Reference proteome</keyword>
<reference evidence="8" key="1">
    <citation type="submission" date="2022-10" db="EMBL/GenBank/DDBJ databases">
        <title>Whole-Genome Sequencing of Brachybacterium huguangmaarense BRM-3, Isolated from Betula schmidtii.</title>
        <authorList>
            <person name="Haam D."/>
        </authorList>
    </citation>
    <scope>NUCLEOTIDE SEQUENCE</scope>
    <source>
        <strain evidence="8">BRM-3</strain>
    </source>
</reference>
<dbReference type="Pfam" id="PF04055">
    <property type="entry name" value="Radical_SAM"/>
    <property type="match status" value="1"/>
</dbReference>
<dbReference type="InterPro" id="IPR012840">
    <property type="entry name" value="NrdG2"/>
</dbReference>
<protein>
    <submittedName>
        <fullName evidence="8">Anaerobic ribonucleoside-triphosphate reductase activating protein</fullName>
    </submittedName>
</protein>
<evidence type="ECO:0000256" key="1">
    <source>
        <dbReference type="ARBA" id="ARBA00001966"/>
    </source>
</evidence>
<organism evidence="8 9">
    <name type="scientific">Brachybacterium huguangmaarense</name>
    <dbReference type="NCBI Taxonomy" id="1652028"/>
    <lineage>
        <taxon>Bacteria</taxon>
        <taxon>Bacillati</taxon>
        <taxon>Actinomycetota</taxon>
        <taxon>Actinomycetes</taxon>
        <taxon>Micrococcales</taxon>
        <taxon>Dermabacteraceae</taxon>
        <taxon>Brachybacterium</taxon>
    </lineage>
</organism>
<evidence type="ECO:0000259" key="7">
    <source>
        <dbReference type="PROSITE" id="PS51918"/>
    </source>
</evidence>
<sequence>MTTSAVRSPAPAVRAGDLAIAGLVSLSTVDWPGRLVATVFCQGCPWRCAYCHNQAILDPQAPGVVPWAQVADLLARRRGLLDGIVFSGGEATSQHALVPAARSVREAGFAVGLHTGGAFPARLRALLGVDPAGRRVDEALVDWVGFDVKASPRSYDATVGRRHAWASAGRSLLLVLASGVDHELRMTVTPDLADQVPDVVRTVADAGGRALVLQRARADGAPAPFAARIAAQADWEGAFARAVDVARETASRRGVELAVR</sequence>
<dbReference type="CDD" id="cd01335">
    <property type="entry name" value="Radical_SAM"/>
    <property type="match status" value="1"/>
</dbReference>
<keyword evidence="5" id="KW-0408">Iron</keyword>
<dbReference type="PANTHER" id="PTHR30352">
    <property type="entry name" value="PYRUVATE FORMATE-LYASE-ACTIVATING ENZYME"/>
    <property type="match status" value="1"/>
</dbReference>
<dbReference type="Proteomes" id="UP001164305">
    <property type="component" value="Chromosome"/>
</dbReference>
<comment type="cofactor">
    <cofactor evidence="1">
        <name>[4Fe-4S] cluster</name>
        <dbReference type="ChEBI" id="CHEBI:49883"/>
    </cofactor>
</comment>
<dbReference type="NCBIfam" id="TIGR02495">
    <property type="entry name" value="NrdG2"/>
    <property type="match status" value="1"/>
</dbReference>
<proteinExistence type="predicted"/>
<dbReference type="Gene3D" id="3.20.20.70">
    <property type="entry name" value="Aldolase class I"/>
    <property type="match status" value="1"/>
</dbReference>
<keyword evidence="4" id="KW-0479">Metal-binding</keyword>
<dbReference type="InterPro" id="IPR034457">
    <property type="entry name" value="Organic_radical-activating"/>
</dbReference>
<dbReference type="InterPro" id="IPR058240">
    <property type="entry name" value="rSAM_sf"/>
</dbReference>
<dbReference type="SUPFAM" id="SSF102114">
    <property type="entry name" value="Radical SAM enzymes"/>
    <property type="match status" value="1"/>
</dbReference>
<evidence type="ECO:0000256" key="5">
    <source>
        <dbReference type="ARBA" id="ARBA00023004"/>
    </source>
</evidence>
<dbReference type="SFLD" id="SFLDS00029">
    <property type="entry name" value="Radical_SAM"/>
    <property type="match status" value="1"/>
</dbReference>
<dbReference type="PROSITE" id="PS51918">
    <property type="entry name" value="RADICAL_SAM"/>
    <property type="match status" value="1"/>
</dbReference>
<dbReference type="InterPro" id="IPR007197">
    <property type="entry name" value="rSAM"/>
</dbReference>
<accession>A0ABY6G4Q2</accession>
<gene>
    <name evidence="8" type="ORF">BRM3_06685</name>
</gene>
<keyword evidence="2" id="KW-0004">4Fe-4S</keyword>
<keyword evidence="6" id="KW-0411">Iron-sulfur</keyword>
<feature type="domain" description="Radical SAM core" evidence="7">
    <location>
        <begin position="31"/>
        <end position="256"/>
    </location>
</feature>